<proteinExistence type="predicted"/>
<reference evidence="2 3" key="1">
    <citation type="submission" date="2019-01" db="EMBL/GenBank/DDBJ databases">
        <authorList>
            <person name="Chen W.-M."/>
        </authorList>
    </citation>
    <scope>NUCLEOTIDE SEQUENCE [LARGE SCALE GENOMIC DNA]</scope>
    <source>
        <strain evidence="2 3">TER-1</strain>
    </source>
</reference>
<dbReference type="GO" id="GO:0003824">
    <property type="term" value="F:catalytic activity"/>
    <property type="evidence" value="ECO:0007669"/>
    <property type="project" value="UniProtKB-ARBA"/>
</dbReference>
<name>A0A437PI51_9HYPH</name>
<protein>
    <submittedName>
        <fullName evidence="2">Siderophore-iron reductase FhuF</fullName>
    </submittedName>
</protein>
<dbReference type="Pfam" id="PF06276">
    <property type="entry name" value="FhuF"/>
    <property type="match status" value="1"/>
</dbReference>
<keyword evidence="3" id="KW-1185">Reference proteome</keyword>
<dbReference type="InterPro" id="IPR008090">
    <property type="entry name" value="Fe_iron_reduct"/>
</dbReference>
<feature type="domain" description="Aerobactin siderophore biosynthesis IucA/IucC-like C-terminal" evidence="1">
    <location>
        <begin position="66"/>
        <end position="169"/>
    </location>
</feature>
<evidence type="ECO:0000313" key="2">
    <source>
        <dbReference type="EMBL" id="RVU21971.1"/>
    </source>
</evidence>
<evidence type="ECO:0000259" key="1">
    <source>
        <dbReference type="Pfam" id="PF06276"/>
    </source>
</evidence>
<organism evidence="2 3">
    <name type="scientific">Methylobacterium oryzihabitans</name>
    <dbReference type="NCBI Taxonomy" id="2499852"/>
    <lineage>
        <taxon>Bacteria</taxon>
        <taxon>Pseudomonadati</taxon>
        <taxon>Pseudomonadota</taxon>
        <taxon>Alphaproteobacteria</taxon>
        <taxon>Hyphomicrobiales</taxon>
        <taxon>Methylobacteriaceae</taxon>
        <taxon>Methylobacterium</taxon>
    </lineage>
</organism>
<comment type="caution">
    <text evidence="2">The sequence shown here is derived from an EMBL/GenBank/DDBJ whole genome shotgun (WGS) entry which is preliminary data.</text>
</comment>
<dbReference type="InterPro" id="IPR022770">
    <property type="entry name" value="IucA/IucC-like_C"/>
</dbReference>
<dbReference type="AlphaFoldDB" id="A0A437PI51"/>
<dbReference type="OrthoDB" id="8993954at2"/>
<dbReference type="Proteomes" id="UP000286997">
    <property type="component" value="Unassembled WGS sequence"/>
</dbReference>
<accession>A0A437PI51</accession>
<dbReference type="EMBL" id="SACP01000001">
    <property type="protein sequence ID" value="RVU21971.1"/>
    <property type="molecule type" value="Genomic_DNA"/>
</dbReference>
<dbReference type="NCBIfam" id="TIGR03951">
    <property type="entry name" value="Fe_III_red_FhuF"/>
    <property type="match status" value="1"/>
</dbReference>
<gene>
    <name evidence="2" type="primary">fhuF</name>
    <name evidence="2" type="ORF">EOE48_02485</name>
</gene>
<sequence length="250" mass="25412">MTEAVAARLPPSLATYGTRVAVGPCGADACPAACLRDPARLDRILAGFGAAYAPEGAPPDRRSLVSLWSQTWLAALVIPSATALVCLGRALPVALDAVAFELDGAHALARFVLPAEAPARGGFAGLVDDHLDPFIGLCAAATGISPRALWGNAGVMLDVTVSELAASGPVLPGPAAEVAALLGRHSSDSHSSDRSPCAAAPDCPLARTFRGPGRPRRVCCLRYRLPGVPSCGALCPADPGPAQPQTETPC</sequence>
<evidence type="ECO:0000313" key="3">
    <source>
        <dbReference type="Proteomes" id="UP000286997"/>
    </source>
</evidence>